<proteinExistence type="predicted"/>
<dbReference type="EMBL" id="LAZR01000051">
    <property type="protein sequence ID" value="KKN98583.1"/>
    <property type="molecule type" value="Genomic_DNA"/>
</dbReference>
<feature type="compositionally biased region" description="Basic and acidic residues" evidence="1">
    <location>
        <begin position="188"/>
        <end position="199"/>
    </location>
</feature>
<evidence type="ECO:0000313" key="2">
    <source>
        <dbReference type="EMBL" id="KKN98583.1"/>
    </source>
</evidence>
<protein>
    <submittedName>
        <fullName evidence="2">Uncharacterized protein</fullName>
    </submittedName>
</protein>
<evidence type="ECO:0000256" key="1">
    <source>
        <dbReference type="SAM" id="MobiDB-lite"/>
    </source>
</evidence>
<feature type="region of interest" description="Disordered" evidence="1">
    <location>
        <begin position="88"/>
        <end position="216"/>
    </location>
</feature>
<dbReference type="AlphaFoldDB" id="A0A0F9Y1K3"/>
<name>A0A0F9Y1K3_9ZZZZ</name>
<organism evidence="2">
    <name type="scientific">marine sediment metagenome</name>
    <dbReference type="NCBI Taxonomy" id="412755"/>
    <lineage>
        <taxon>unclassified sequences</taxon>
        <taxon>metagenomes</taxon>
        <taxon>ecological metagenomes</taxon>
    </lineage>
</organism>
<accession>A0A0F9Y1K3</accession>
<feature type="compositionally biased region" description="Polar residues" evidence="1">
    <location>
        <begin position="156"/>
        <end position="165"/>
    </location>
</feature>
<comment type="caution">
    <text evidence="2">The sequence shown here is derived from an EMBL/GenBank/DDBJ whole genome shotgun (WGS) entry which is preliminary data.</text>
</comment>
<gene>
    <name evidence="2" type="ORF">LCGC14_0146950</name>
</gene>
<sequence length="268" mass="27466">MGSSLLEIVKATLEPDSFEKIATTIKTQSTTPGVSTIEKVASALDFLADNLNMVERADEVGAALSKVAMDAPVPPTNKGEAVSQLDTNKAGTQGEQPGNKPKPQATTAVDDTGVVEDNEKKKADSATVTVKQASAYSGNSTTHDQTAPVSSGVAGSPTQKSSEQVSAVAPEPSITDGPPAFLSEEEPVADKTKPKDKATKSLASSAAVASTGKKVNDAQVKSQMAGILKEPAVGVHGDPVVKANLGTMKTAAQRVVEKIDTMRAGGQL</sequence>
<reference evidence="2" key="1">
    <citation type="journal article" date="2015" name="Nature">
        <title>Complex archaea that bridge the gap between prokaryotes and eukaryotes.</title>
        <authorList>
            <person name="Spang A."/>
            <person name="Saw J.H."/>
            <person name="Jorgensen S.L."/>
            <person name="Zaremba-Niedzwiedzka K."/>
            <person name="Martijn J."/>
            <person name="Lind A.E."/>
            <person name="van Eijk R."/>
            <person name="Schleper C."/>
            <person name="Guy L."/>
            <person name="Ettema T.J."/>
        </authorList>
    </citation>
    <scope>NUCLEOTIDE SEQUENCE</scope>
</reference>
<feature type="compositionally biased region" description="Polar residues" evidence="1">
    <location>
        <begin position="126"/>
        <end position="149"/>
    </location>
</feature>